<protein>
    <recommendedName>
        <fullName evidence="4">DUF2269 family protein</fullName>
    </recommendedName>
</protein>
<evidence type="ECO:0000313" key="2">
    <source>
        <dbReference type="EMBL" id="GGL68767.1"/>
    </source>
</evidence>
<keyword evidence="1" id="KW-1133">Transmembrane helix</keyword>
<dbReference type="EMBL" id="BMMZ01000007">
    <property type="protein sequence ID" value="GGL68767.1"/>
    <property type="molecule type" value="Genomic_DNA"/>
</dbReference>
<dbReference type="AlphaFoldDB" id="A0A917SAZ9"/>
<accession>A0A917SAZ9</accession>
<reference evidence="2" key="2">
    <citation type="submission" date="2020-09" db="EMBL/GenBank/DDBJ databases">
        <authorList>
            <person name="Sun Q."/>
            <person name="Zhou Y."/>
        </authorList>
    </citation>
    <scope>NUCLEOTIDE SEQUENCE</scope>
    <source>
        <strain evidence="2">CGMCC 4.7306</strain>
    </source>
</reference>
<keyword evidence="1" id="KW-0812">Transmembrane</keyword>
<evidence type="ECO:0000313" key="3">
    <source>
        <dbReference type="Proteomes" id="UP000613840"/>
    </source>
</evidence>
<evidence type="ECO:0000256" key="1">
    <source>
        <dbReference type="SAM" id="Phobius"/>
    </source>
</evidence>
<dbReference type="Pfam" id="PF10027">
    <property type="entry name" value="DUF2269"/>
    <property type="match status" value="1"/>
</dbReference>
<keyword evidence="1" id="KW-0472">Membrane</keyword>
<organism evidence="2 3">
    <name type="scientific">Microlunatus endophyticus</name>
    <dbReference type="NCBI Taxonomy" id="1716077"/>
    <lineage>
        <taxon>Bacteria</taxon>
        <taxon>Bacillati</taxon>
        <taxon>Actinomycetota</taxon>
        <taxon>Actinomycetes</taxon>
        <taxon>Propionibacteriales</taxon>
        <taxon>Propionibacteriaceae</taxon>
        <taxon>Microlunatus</taxon>
    </lineage>
</organism>
<feature type="transmembrane region" description="Helical" evidence="1">
    <location>
        <begin position="47"/>
        <end position="70"/>
    </location>
</feature>
<dbReference type="InterPro" id="IPR018729">
    <property type="entry name" value="DUF2269_transmembrane"/>
</dbReference>
<feature type="transmembrane region" description="Helical" evidence="1">
    <location>
        <begin position="82"/>
        <end position="101"/>
    </location>
</feature>
<dbReference type="Proteomes" id="UP000613840">
    <property type="component" value="Unassembled WGS sequence"/>
</dbReference>
<gene>
    <name evidence="2" type="ORF">GCM10011575_29240</name>
</gene>
<evidence type="ECO:0008006" key="4">
    <source>
        <dbReference type="Google" id="ProtNLM"/>
    </source>
</evidence>
<feature type="transmembrane region" description="Helical" evidence="1">
    <location>
        <begin position="121"/>
        <end position="145"/>
    </location>
</feature>
<sequence length="147" mass="15806">MFKVFLALHILAAVGAIGPLIHAATTAARGLRRSNATATAEASRVLRVYSIASIVVVILGFGLMSMTSPYTHRVVAKFTDTWIWLSLLLWLIGVGIAWGLLSRTLDRATTMINNEESIVALRGRVAAFGGIVALIFAAIIVLMVFQP</sequence>
<dbReference type="RefSeq" id="WP_188896123.1">
    <property type="nucleotide sequence ID" value="NZ_BMMZ01000007.1"/>
</dbReference>
<proteinExistence type="predicted"/>
<keyword evidence="3" id="KW-1185">Reference proteome</keyword>
<reference evidence="2" key="1">
    <citation type="journal article" date="2014" name="Int. J. Syst. Evol. Microbiol.">
        <title>Complete genome sequence of Corynebacterium casei LMG S-19264T (=DSM 44701T), isolated from a smear-ripened cheese.</title>
        <authorList>
            <consortium name="US DOE Joint Genome Institute (JGI-PGF)"/>
            <person name="Walter F."/>
            <person name="Albersmeier A."/>
            <person name="Kalinowski J."/>
            <person name="Ruckert C."/>
        </authorList>
    </citation>
    <scope>NUCLEOTIDE SEQUENCE</scope>
    <source>
        <strain evidence="2">CGMCC 4.7306</strain>
    </source>
</reference>
<comment type="caution">
    <text evidence="2">The sequence shown here is derived from an EMBL/GenBank/DDBJ whole genome shotgun (WGS) entry which is preliminary data.</text>
</comment>
<name>A0A917SAZ9_9ACTN</name>